<name>A0A7Y6NR79_9BURK</name>
<comment type="caution">
    <text evidence="3">The sequence shown here is derived from an EMBL/GenBank/DDBJ whole genome shotgun (WGS) entry which is preliminary data.</text>
</comment>
<organism evidence="3 4">
    <name type="scientific">Piscinibacter koreensis</name>
    <dbReference type="NCBI Taxonomy" id="2742824"/>
    <lineage>
        <taxon>Bacteria</taxon>
        <taxon>Pseudomonadati</taxon>
        <taxon>Pseudomonadota</taxon>
        <taxon>Betaproteobacteria</taxon>
        <taxon>Burkholderiales</taxon>
        <taxon>Sphaerotilaceae</taxon>
        <taxon>Piscinibacter</taxon>
    </lineage>
</organism>
<dbReference type="InterPro" id="IPR025392">
    <property type="entry name" value="DUF4124"/>
</dbReference>
<protein>
    <submittedName>
        <fullName evidence="3">DUF4124 domain-containing protein</fullName>
    </submittedName>
</protein>
<reference evidence="3 4" key="1">
    <citation type="submission" date="2020-06" db="EMBL/GenBank/DDBJ databases">
        <title>Schlegella sp. ID0723 isolated from air conditioner.</title>
        <authorList>
            <person name="Kim D.Y."/>
            <person name="Kim D.-U."/>
        </authorList>
    </citation>
    <scope>NUCLEOTIDE SEQUENCE [LARGE SCALE GENOMIC DNA]</scope>
    <source>
        <strain evidence="3 4">ID0723</strain>
    </source>
</reference>
<evidence type="ECO:0000313" key="3">
    <source>
        <dbReference type="EMBL" id="NUZ07857.1"/>
    </source>
</evidence>
<evidence type="ECO:0000256" key="1">
    <source>
        <dbReference type="SAM" id="MobiDB-lite"/>
    </source>
</evidence>
<dbReference type="Pfam" id="PF13511">
    <property type="entry name" value="DUF4124"/>
    <property type="match status" value="1"/>
</dbReference>
<feature type="region of interest" description="Disordered" evidence="1">
    <location>
        <begin position="92"/>
        <end position="132"/>
    </location>
</feature>
<keyword evidence="4" id="KW-1185">Reference proteome</keyword>
<dbReference type="EMBL" id="JABWMJ010000009">
    <property type="protein sequence ID" value="NUZ07857.1"/>
    <property type="molecule type" value="Genomic_DNA"/>
</dbReference>
<evidence type="ECO:0000313" key="4">
    <source>
        <dbReference type="Proteomes" id="UP000529637"/>
    </source>
</evidence>
<dbReference type="RefSeq" id="WP_176070689.1">
    <property type="nucleotide sequence ID" value="NZ_JABWMJ010000009.1"/>
</dbReference>
<sequence length="187" mass="19415">MSGSLPPLARRRSCHTRSGAPAMARGLVLCAGLLSALAPALAADIYRWTDESGRTHLSDVVPERYKRSAQRVDSRQFELSEAERRQGEARAAALRQAAATPASAASAPRGARLGAGGVRSAASGAPTAGSTAPTAEDCSMLQRQYLASQGCFAPCRQANGSINAECAARCPQVVDPSPRCGLPTLQP</sequence>
<proteinExistence type="predicted"/>
<gene>
    <name evidence="3" type="ORF">HQN59_19000</name>
</gene>
<dbReference type="Proteomes" id="UP000529637">
    <property type="component" value="Unassembled WGS sequence"/>
</dbReference>
<accession>A0A7Y6NR79</accession>
<feature type="domain" description="DUF4124" evidence="2">
    <location>
        <begin position="33"/>
        <end position="81"/>
    </location>
</feature>
<evidence type="ECO:0000259" key="2">
    <source>
        <dbReference type="Pfam" id="PF13511"/>
    </source>
</evidence>
<dbReference type="AlphaFoldDB" id="A0A7Y6NR79"/>